<proteinExistence type="predicted"/>
<evidence type="ECO:0000313" key="2">
    <source>
        <dbReference type="EMBL" id="XBO40122.1"/>
    </source>
</evidence>
<accession>A0AAU7JIV4</accession>
<reference evidence="2" key="1">
    <citation type="submission" date="2024-05" db="EMBL/GenBank/DDBJ databases">
        <authorList>
            <person name="Kim S."/>
            <person name="Heo J."/>
            <person name="Choi H."/>
            <person name="Choi Y."/>
            <person name="Kwon S.-W."/>
            <person name="Kim Y."/>
        </authorList>
    </citation>
    <scope>NUCLEOTIDE SEQUENCE</scope>
    <source>
        <strain evidence="2">KACC 23698</strain>
    </source>
</reference>
<evidence type="ECO:0000256" key="1">
    <source>
        <dbReference type="SAM" id="SignalP"/>
    </source>
</evidence>
<feature type="chain" id="PRO_5043548979" evidence="1">
    <location>
        <begin position="37"/>
        <end position="137"/>
    </location>
</feature>
<name>A0AAU7JIV4_9HYPH</name>
<feature type="signal peptide" evidence="1">
    <location>
        <begin position="1"/>
        <end position="36"/>
    </location>
</feature>
<dbReference type="EMBL" id="CP157484">
    <property type="protein sequence ID" value="XBO40122.1"/>
    <property type="molecule type" value="Genomic_DNA"/>
</dbReference>
<sequence length="137" mass="13811">MQSRRYDAGLRQLCGRTVALAAMAALFAALPGPGPAAGTAQAAPAKPAAKAGKPIKVTITNKREMAVTSIGFVAPGADSGGRNLLKKPLAPGKSVVVTVPAKAGECAFDVMGSYADQTEISGASMDLCADPKLTLVE</sequence>
<gene>
    <name evidence="2" type="ORF">ABEG18_04900</name>
</gene>
<organism evidence="2">
    <name type="scientific">Alsobacter sp. KACC 23698</name>
    <dbReference type="NCBI Taxonomy" id="3149229"/>
    <lineage>
        <taxon>Bacteria</taxon>
        <taxon>Pseudomonadati</taxon>
        <taxon>Pseudomonadota</taxon>
        <taxon>Alphaproteobacteria</taxon>
        <taxon>Hyphomicrobiales</taxon>
        <taxon>Alsobacteraceae</taxon>
        <taxon>Alsobacter</taxon>
    </lineage>
</organism>
<dbReference type="RefSeq" id="WP_406856977.1">
    <property type="nucleotide sequence ID" value="NZ_CP157484.1"/>
</dbReference>
<keyword evidence="1" id="KW-0732">Signal</keyword>
<dbReference type="AlphaFoldDB" id="A0AAU7JIV4"/>
<protein>
    <submittedName>
        <fullName evidence="2">Uncharacterized protein</fullName>
    </submittedName>
</protein>